<evidence type="ECO:0000256" key="6">
    <source>
        <dbReference type="ARBA" id="ARBA00022741"/>
    </source>
</evidence>
<gene>
    <name evidence="14" type="primary">sulD</name>
    <name evidence="14" type="ORF">LEM8419_01662</name>
</gene>
<organism evidence="14 15">
    <name type="scientific">Neolewinella maritima</name>
    <dbReference type="NCBI Taxonomy" id="1383882"/>
    <lineage>
        <taxon>Bacteria</taxon>
        <taxon>Pseudomonadati</taxon>
        <taxon>Bacteroidota</taxon>
        <taxon>Saprospiria</taxon>
        <taxon>Saprospirales</taxon>
        <taxon>Lewinellaceae</taxon>
        <taxon>Neolewinella</taxon>
    </lineage>
</organism>
<feature type="domain" description="7,8-dihydro-6-hydroxymethylpterin-pyrophosphokinase" evidence="13">
    <location>
        <begin position="96"/>
        <end position="107"/>
    </location>
</feature>
<keyword evidence="6" id="KW-0547">Nucleotide-binding</keyword>
<dbReference type="InterPro" id="IPR000550">
    <property type="entry name" value="Hppk"/>
</dbReference>
<dbReference type="EC" id="2.7.6.3" evidence="3"/>
<dbReference type="SUPFAM" id="SSF55083">
    <property type="entry name" value="6-hydroxymethyl-7,8-dihydropterin pyrophosphokinase, HPPK"/>
    <property type="match status" value="1"/>
</dbReference>
<keyword evidence="5" id="KW-0808">Transferase</keyword>
<evidence type="ECO:0000256" key="7">
    <source>
        <dbReference type="ARBA" id="ARBA00022777"/>
    </source>
</evidence>
<dbReference type="PROSITE" id="PS00794">
    <property type="entry name" value="HPPK"/>
    <property type="match status" value="1"/>
</dbReference>
<evidence type="ECO:0000259" key="13">
    <source>
        <dbReference type="PROSITE" id="PS00794"/>
    </source>
</evidence>
<evidence type="ECO:0000256" key="9">
    <source>
        <dbReference type="ARBA" id="ARBA00022909"/>
    </source>
</evidence>
<evidence type="ECO:0000256" key="3">
    <source>
        <dbReference type="ARBA" id="ARBA00013253"/>
    </source>
</evidence>
<dbReference type="Proteomes" id="UP000837803">
    <property type="component" value="Unassembled WGS sequence"/>
</dbReference>
<evidence type="ECO:0000256" key="2">
    <source>
        <dbReference type="ARBA" id="ARBA00005810"/>
    </source>
</evidence>
<keyword evidence="15" id="KW-1185">Reference proteome</keyword>
<evidence type="ECO:0000256" key="1">
    <source>
        <dbReference type="ARBA" id="ARBA00005051"/>
    </source>
</evidence>
<evidence type="ECO:0000256" key="4">
    <source>
        <dbReference type="ARBA" id="ARBA00016218"/>
    </source>
</evidence>
<dbReference type="Gene3D" id="3.30.70.560">
    <property type="entry name" value="7,8-Dihydro-6-hydroxymethylpterin-pyrophosphokinase HPPK"/>
    <property type="match status" value="1"/>
</dbReference>
<evidence type="ECO:0000313" key="14">
    <source>
        <dbReference type="EMBL" id="CAH1000509.1"/>
    </source>
</evidence>
<protein>
    <recommendedName>
        <fullName evidence="4">2-amino-4-hydroxy-6-hydroxymethyldihydropteridine pyrophosphokinase</fullName>
        <ecNumber evidence="3">2.7.6.3</ecNumber>
    </recommendedName>
    <alternativeName>
        <fullName evidence="11">6-hydroxymethyl-7,8-dihydropterin pyrophosphokinase</fullName>
    </alternativeName>
    <alternativeName>
        <fullName evidence="12">7,8-dihydro-6-hydroxymethylpterin-pyrophosphokinase</fullName>
    </alternativeName>
</protein>
<dbReference type="PANTHER" id="PTHR43071">
    <property type="entry name" value="2-AMINO-4-HYDROXY-6-HYDROXYMETHYLDIHYDROPTERIDINE PYROPHOSPHOKINASE"/>
    <property type="match status" value="1"/>
</dbReference>
<name>A0ABM9B0A1_9BACT</name>
<comment type="pathway">
    <text evidence="1">Cofactor biosynthesis; tetrahydrofolate biosynthesis; 2-amino-4-hydroxy-6-hydroxymethyl-7,8-dihydropteridine diphosphate from 7,8-dihydroneopterin triphosphate: step 4/4.</text>
</comment>
<keyword evidence="8" id="KW-0067">ATP-binding</keyword>
<dbReference type="RefSeq" id="WP_238750559.1">
    <property type="nucleotide sequence ID" value="NZ_CAKLPZ010000001.1"/>
</dbReference>
<dbReference type="Pfam" id="PF01288">
    <property type="entry name" value="HPPK"/>
    <property type="match status" value="1"/>
</dbReference>
<accession>A0ABM9B0A1</accession>
<evidence type="ECO:0000313" key="15">
    <source>
        <dbReference type="Proteomes" id="UP000837803"/>
    </source>
</evidence>
<evidence type="ECO:0000256" key="5">
    <source>
        <dbReference type="ARBA" id="ARBA00022679"/>
    </source>
</evidence>
<dbReference type="EMBL" id="CAKLPZ010000001">
    <property type="protein sequence ID" value="CAH1000509.1"/>
    <property type="molecule type" value="Genomic_DNA"/>
</dbReference>
<keyword evidence="7" id="KW-0418">Kinase</keyword>
<reference evidence="14" key="1">
    <citation type="submission" date="2021-12" db="EMBL/GenBank/DDBJ databases">
        <authorList>
            <person name="Rodrigo-Torres L."/>
            <person name="Arahal R. D."/>
            <person name="Lucena T."/>
        </authorList>
    </citation>
    <scope>NUCLEOTIDE SEQUENCE</scope>
    <source>
        <strain evidence="14">CECT 8419</strain>
    </source>
</reference>
<dbReference type="PANTHER" id="PTHR43071:SF1">
    <property type="entry name" value="2-AMINO-4-HYDROXY-6-HYDROXYMETHYLDIHYDROPTERIDINE PYROPHOSPHOKINASE"/>
    <property type="match status" value="1"/>
</dbReference>
<dbReference type="InterPro" id="IPR035907">
    <property type="entry name" value="Hppk_sf"/>
</dbReference>
<evidence type="ECO:0000256" key="10">
    <source>
        <dbReference type="ARBA" id="ARBA00029409"/>
    </source>
</evidence>
<proteinExistence type="inferred from homology"/>
<evidence type="ECO:0000256" key="8">
    <source>
        <dbReference type="ARBA" id="ARBA00022840"/>
    </source>
</evidence>
<sequence length="150" mass="16962">MAKLTLSLGSNLGDRTAHLAAARTQLAASLGGLIYESAIIETAAWGNTQQPDFLNQLVICDIHSLNESTALTYQLHHILDITQGIEHALGRVRSVHWGARTIDIDLIFLDELRYEDARLSLPHPWWRQRRFVTDLLPSSFDPYLRIYDLA</sequence>
<comment type="function">
    <text evidence="10">Catalyzes the transfer of pyrophosphate from adenosine triphosphate (ATP) to 6-hydroxymethyl-7,8-dihydropterin, an enzymatic step in folate biosynthesis pathway.</text>
</comment>
<dbReference type="NCBIfam" id="TIGR01498">
    <property type="entry name" value="folK"/>
    <property type="match status" value="1"/>
</dbReference>
<dbReference type="CDD" id="cd00483">
    <property type="entry name" value="HPPK"/>
    <property type="match status" value="1"/>
</dbReference>
<keyword evidence="9" id="KW-0289">Folate biosynthesis</keyword>
<evidence type="ECO:0000256" key="12">
    <source>
        <dbReference type="ARBA" id="ARBA00033413"/>
    </source>
</evidence>
<comment type="caution">
    <text evidence="14">The sequence shown here is derived from an EMBL/GenBank/DDBJ whole genome shotgun (WGS) entry which is preliminary data.</text>
</comment>
<evidence type="ECO:0000256" key="11">
    <source>
        <dbReference type="ARBA" id="ARBA00029766"/>
    </source>
</evidence>
<comment type="similarity">
    <text evidence="2">Belongs to the HPPK family.</text>
</comment>